<organism evidence="1">
    <name type="scientific">freshwater metagenome</name>
    <dbReference type="NCBI Taxonomy" id="449393"/>
    <lineage>
        <taxon>unclassified sequences</taxon>
        <taxon>metagenomes</taxon>
        <taxon>ecological metagenomes</taxon>
    </lineage>
</organism>
<dbReference type="EMBL" id="CAEZSE010000015">
    <property type="protein sequence ID" value="CAB4530366.1"/>
    <property type="molecule type" value="Genomic_DNA"/>
</dbReference>
<dbReference type="AlphaFoldDB" id="A0A6J6AVD6"/>
<dbReference type="InterPro" id="IPR010985">
    <property type="entry name" value="Ribbon_hlx_hlx"/>
</dbReference>
<evidence type="ECO:0000313" key="2">
    <source>
        <dbReference type="EMBL" id="CAB4813685.1"/>
    </source>
</evidence>
<accession>A0A6J6AVD6</accession>
<dbReference type="EMBL" id="CAFAAP010000224">
    <property type="protein sequence ID" value="CAB4813685.1"/>
    <property type="molecule type" value="Genomic_DNA"/>
</dbReference>
<sequence length="72" mass="8100">MKLSVSLPDDECEFLDQCVSDGLYPSRSAVLLRALRLLKSADLGKMYADAFDEWNLSDEGKQWDALDISKES</sequence>
<dbReference type="GO" id="GO:0006355">
    <property type="term" value="P:regulation of DNA-templated transcription"/>
    <property type="evidence" value="ECO:0007669"/>
    <property type="project" value="InterPro"/>
</dbReference>
<gene>
    <name evidence="1" type="ORF">UFOPK1353_00177</name>
    <name evidence="2" type="ORF">UFOPK3026_01279</name>
</gene>
<protein>
    <submittedName>
        <fullName evidence="1">Unannotated protein</fullName>
    </submittedName>
</protein>
<proteinExistence type="predicted"/>
<evidence type="ECO:0000313" key="1">
    <source>
        <dbReference type="EMBL" id="CAB4530366.1"/>
    </source>
</evidence>
<dbReference type="SUPFAM" id="SSF47598">
    <property type="entry name" value="Ribbon-helix-helix"/>
    <property type="match status" value="1"/>
</dbReference>
<name>A0A6J6AVD6_9ZZZZ</name>
<reference evidence="1" key="1">
    <citation type="submission" date="2020-05" db="EMBL/GenBank/DDBJ databases">
        <authorList>
            <person name="Chiriac C."/>
            <person name="Salcher M."/>
            <person name="Ghai R."/>
            <person name="Kavagutti S V."/>
        </authorList>
    </citation>
    <scope>NUCLEOTIDE SEQUENCE</scope>
</reference>